<evidence type="ECO:0000256" key="1">
    <source>
        <dbReference type="SAM" id="MobiDB-lite"/>
    </source>
</evidence>
<evidence type="ECO:0000313" key="2">
    <source>
        <dbReference type="EMBL" id="CAZ80219.1"/>
    </source>
</evidence>
<protein>
    <submittedName>
        <fullName evidence="2">(Perigord truffle) hypothetical protein</fullName>
    </submittedName>
</protein>
<evidence type="ECO:0000313" key="3">
    <source>
        <dbReference type="Proteomes" id="UP000006911"/>
    </source>
</evidence>
<feature type="compositionally biased region" description="Polar residues" evidence="1">
    <location>
        <begin position="38"/>
        <end position="49"/>
    </location>
</feature>
<dbReference type="RefSeq" id="XP_002836062.1">
    <property type="nucleotide sequence ID" value="XM_002836016.1"/>
</dbReference>
<accession>D5G6S6</accession>
<gene>
    <name evidence="2" type="ORF">GSTUM_00002248001</name>
</gene>
<proteinExistence type="predicted"/>
<keyword evidence="3" id="KW-1185">Reference proteome</keyword>
<feature type="region of interest" description="Disordered" evidence="1">
    <location>
        <begin position="16"/>
        <end position="67"/>
    </location>
</feature>
<sequence length="67" mass="7822">MAQFLFTSGSCRIYRIAHPDPKSGKRKQNKKEKKPSHNPRQSLTFSHSSSLKKKEREKKATQKKTHQ</sequence>
<reference evidence="2 3" key="1">
    <citation type="journal article" date="2010" name="Nature">
        <title>Perigord black truffle genome uncovers evolutionary origins and mechanisms of symbiosis.</title>
        <authorList>
            <person name="Martin F."/>
            <person name="Kohler A."/>
            <person name="Murat C."/>
            <person name="Balestrini R."/>
            <person name="Coutinho P.M."/>
            <person name="Jaillon O."/>
            <person name="Montanini B."/>
            <person name="Morin E."/>
            <person name="Noel B."/>
            <person name="Percudani R."/>
            <person name="Porcel B."/>
            <person name="Rubini A."/>
            <person name="Amicucci A."/>
            <person name="Amselem J."/>
            <person name="Anthouard V."/>
            <person name="Arcioni S."/>
            <person name="Artiguenave F."/>
            <person name="Aury J.M."/>
            <person name="Ballario P."/>
            <person name="Bolchi A."/>
            <person name="Brenna A."/>
            <person name="Brun A."/>
            <person name="Buee M."/>
            <person name="Cantarel B."/>
            <person name="Chevalier G."/>
            <person name="Couloux A."/>
            <person name="Da Silva C."/>
            <person name="Denoeud F."/>
            <person name="Duplessis S."/>
            <person name="Ghignone S."/>
            <person name="Hilselberger B."/>
            <person name="Iotti M."/>
            <person name="Marcais B."/>
            <person name="Mello A."/>
            <person name="Miranda M."/>
            <person name="Pacioni G."/>
            <person name="Quesneville H."/>
            <person name="Riccioni C."/>
            <person name="Ruotolo R."/>
            <person name="Splivallo R."/>
            <person name="Stocchi V."/>
            <person name="Tisserant E."/>
            <person name="Viscomi A.R."/>
            <person name="Zambonelli A."/>
            <person name="Zampieri E."/>
            <person name="Henrissat B."/>
            <person name="Lebrun M.H."/>
            <person name="Paolocci F."/>
            <person name="Bonfante P."/>
            <person name="Ottonello S."/>
            <person name="Wincker P."/>
        </authorList>
    </citation>
    <scope>NUCLEOTIDE SEQUENCE [LARGE SCALE GENOMIC DNA]</scope>
    <source>
        <strain evidence="2 3">Mel28</strain>
    </source>
</reference>
<feature type="compositionally biased region" description="Basic residues" evidence="1">
    <location>
        <begin position="24"/>
        <end position="37"/>
    </location>
</feature>
<dbReference type="GeneID" id="9187244"/>
<dbReference type="EMBL" id="FN430014">
    <property type="protein sequence ID" value="CAZ80219.1"/>
    <property type="molecule type" value="Genomic_DNA"/>
</dbReference>
<dbReference type="KEGG" id="tml:GSTUM_00002248001"/>
<organism evidence="2 3">
    <name type="scientific">Tuber melanosporum (strain Mel28)</name>
    <name type="common">Perigord black truffle</name>
    <dbReference type="NCBI Taxonomy" id="656061"/>
    <lineage>
        <taxon>Eukaryota</taxon>
        <taxon>Fungi</taxon>
        <taxon>Dikarya</taxon>
        <taxon>Ascomycota</taxon>
        <taxon>Pezizomycotina</taxon>
        <taxon>Pezizomycetes</taxon>
        <taxon>Pezizales</taxon>
        <taxon>Tuberaceae</taxon>
        <taxon>Tuber</taxon>
    </lineage>
</organism>
<dbReference type="InParanoid" id="D5G6S6"/>
<dbReference type="AlphaFoldDB" id="D5G6S6"/>
<dbReference type="Proteomes" id="UP000006911">
    <property type="component" value="Unassembled WGS sequence"/>
</dbReference>
<dbReference type="HOGENOM" id="CLU_2814276_0_0_1"/>
<name>D5G6S6_TUBMM</name>